<proteinExistence type="predicted"/>
<dbReference type="EnsemblPlants" id="OB07G24230.1">
    <property type="protein sequence ID" value="OB07G24230.1"/>
    <property type="gene ID" value="OB07G24230"/>
</dbReference>
<dbReference type="Proteomes" id="UP000006038">
    <property type="component" value="Chromosome 7"/>
</dbReference>
<keyword evidence="3" id="KW-1185">Reference proteome</keyword>
<reference evidence="2" key="1">
    <citation type="journal article" date="2013" name="Nat. Commun.">
        <title>Whole-genome sequencing of Oryza brachyantha reveals mechanisms underlying Oryza genome evolution.</title>
        <authorList>
            <person name="Chen J."/>
            <person name="Huang Q."/>
            <person name="Gao D."/>
            <person name="Wang J."/>
            <person name="Lang Y."/>
            <person name="Liu T."/>
            <person name="Li B."/>
            <person name="Bai Z."/>
            <person name="Luis Goicoechea J."/>
            <person name="Liang C."/>
            <person name="Chen C."/>
            <person name="Zhang W."/>
            <person name="Sun S."/>
            <person name="Liao Y."/>
            <person name="Zhang X."/>
            <person name="Yang L."/>
            <person name="Song C."/>
            <person name="Wang M."/>
            <person name="Shi J."/>
            <person name="Liu G."/>
            <person name="Liu J."/>
            <person name="Zhou H."/>
            <person name="Zhou W."/>
            <person name="Yu Q."/>
            <person name="An N."/>
            <person name="Chen Y."/>
            <person name="Cai Q."/>
            <person name="Wang B."/>
            <person name="Liu B."/>
            <person name="Min J."/>
            <person name="Huang Y."/>
            <person name="Wu H."/>
            <person name="Li Z."/>
            <person name="Zhang Y."/>
            <person name="Yin Y."/>
            <person name="Song W."/>
            <person name="Jiang J."/>
            <person name="Jackson S.A."/>
            <person name="Wing R.A."/>
            <person name="Wang J."/>
            <person name="Chen M."/>
        </authorList>
    </citation>
    <scope>NUCLEOTIDE SEQUENCE [LARGE SCALE GENOMIC DNA]</scope>
    <source>
        <strain evidence="2">cv. IRGC 101232</strain>
    </source>
</reference>
<dbReference type="AlphaFoldDB" id="J3MLZ1"/>
<evidence type="ECO:0000313" key="3">
    <source>
        <dbReference type="Proteomes" id="UP000006038"/>
    </source>
</evidence>
<keyword evidence="1" id="KW-1133">Transmembrane helix</keyword>
<name>J3MLZ1_ORYBR</name>
<dbReference type="Gramene" id="OB07G24230.1">
    <property type="protein sequence ID" value="OB07G24230.1"/>
    <property type="gene ID" value="OB07G24230"/>
</dbReference>
<feature type="transmembrane region" description="Helical" evidence="1">
    <location>
        <begin position="15"/>
        <end position="39"/>
    </location>
</feature>
<sequence>PFLSSSWLSLEASHFFPIIITIVIRIITINFHVWCLSVWGNMAQVASYDWWRRLLSLSLAS</sequence>
<evidence type="ECO:0000256" key="1">
    <source>
        <dbReference type="SAM" id="Phobius"/>
    </source>
</evidence>
<keyword evidence="1" id="KW-0472">Membrane</keyword>
<reference evidence="2" key="2">
    <citation type="submission" date="2013-04" db="UniProtKB">
        <authorList>
            <consortium name="EnsemblPlants"/>
        </authorList>
    </citation>
    <scope>IDENTIFICATION</scope>
</reference>
<dbReference type="HOGENOM" id="CLU_2929670_0_0_1"/>
<evidence type="ECO:0000313" key="2">
    <source>
        <dbReference type="EnsemblPlants" id="OB07G24230.1"/>
    </source>
</evidence>
<protein>
    <submittedName>
        <fullName evidence="2">Uncharacterized protein</fullName>
    </submittedName>
</protein>
<organism evidence="2">
    <name type="scientific">Oryza brachyantha</name>
    <name type="common">malo sina</name>
    <dbReference type="NCBI Taxonomy" id="4533"/>
    <lineage>
        <taxon>Eukaryota</taxon>
        <taxon>Viridiplantae</taxon>
        <taxon>Streptophyta</taxon>
        <taxon>Embryophyta</taxon>
        <taxon>Tracheophyta</taxon>
        <taxon>Spermatophyta</taxon>
        <taxon>Magnoliopsida</taxon>
        <taxon>Liliopsida</taxon>
        <taxon>Poales</taxon>
        <taxon>Poaceae</taxon>
        <taxon>BOP clade</taxon>
        <taxon>Oryzoideae</taxon>
        <taxon>Oryzeae</taxon>
        <taxon>Oryzinae</taxon>
        <taxon>Oryza</taxon>
    </lineage>
</organism>
<accession>J3MLZ1</accession>
<keyword evidence="1" id="KW-0812">Transmembrane</keyword>